<proteinExistence type="predicted"/>
<organism evidence="2 3">
    <name type="scientific">Gossypium australe</name>
    <dbReference type="NCBI Taxonomy" id="47621"/>
    <lineage>
        <taxon>Eukaryota</taxon>
        <taxon>Viridiplantae</taxon>
        <taxon>Streptophyta</taxon>
        <taxon>Embryophyta</taxon>
        <taxon>Tracheophyta</taxon>
        <taxon>Spermatophyta</taxon>
        <taxon>Magnoliopsida</taxon>
        <taxon>eudicotyledons</taxon>
        <taxon>Gunneridae</taxon>
        <taxon>Pentapetalae</taxon>
        <taxon>rosids</taxon>
        <taxon>malvids</taxon>
        <taxon>Malvales</taxon>
        <taxon>Malvaceae</taxon>
        <taxon>Malvoideae</taxon>
        <taxon>Gossypium</taxon>
    </lineage>
</organism>
<feature type="transmembrane region" description="Helical" evidence="1">
    <location>
        <begin position="357"/>
        <end position="376"/>
    </location>
</feature>
<dbReference type="PANTHER" id="PTHR33133">
    <property type="entry name" value="OS08G0107100 PROTEIN-RELATED"/>
    <property type="match status" value="1"/>
</dbReference>
<reference evidence="3" key="1">
    <citation type="journal article" date="2019" name="Plant Biotechnol. J.">
        <title>Genome sequencing of the Australian wild diploid species Gossypium australe highlights disease resistance and delayed gland morphogenesis.</title>
        <authorList>
            <person name="Cai Y."/>
            <person name="Cai X."/>
            <person name="Wang Q."/>
            <person name="Wang P."/>
            <person name="Zhang Y."/>
            <person name="Cai C."/>
            <person name="Xu Y."/>
            <person name="Wang K."/>
            <person name="Zhou Z."/>
            <person name="Wang C."/>
            <person name="Geng S."/>
            <person name="Li B."/>
            <person name="Dong Q."/>
            <person name="Hou Y."/>
            <person name="Wang H."/>
            <person name="Ai P."/>
            <person name="Liu Z."/>
            <person name="Yi F."/>
            <person name="Sun M."/>
            <person name="An G."/>
            <person name="Cheng J."/>
            <person name="Zhang Y."/>
            <person name="Shi Q."/>
            <person name="Xie Y."/>
            <person name="Shi X."/>
            <person name="Chang Y."/>
            <person name="Huang F."/>
            <person name="Chen Y."/>
            <person name="Hong S."/>
            <person name="Mi L."/>
            <person name="Sun Q."/>
            <person name="Zhang L."/>
            <person name="Zhou B."/>
            <person name="Peng R."/>
            <person name="Zhang X."/>
            <person name="Liu F."/>
        </authorList>
    </citation>
    <scope>NUCLEOTIDE SEQUENCE [LARGE SCALE GENOMIC DNA]</scope>
    <source>
        <strain evidence="3">cv. PA1801</strain>
    </source>
</reference>
<feature type="transmembrane region" description="Helical" evidence="1">
    <location>
        <begin position="658"/>
        <end position="679"/>
    </location>
</feature>
<comment type="caution">
    <text evidence="2">The sequence shown here is derived from an EMBL/GenBank/DDBJ whole genome shotgun (WGS) entry which is preliminary data.</text>
</comment>
<accession>A0A5B6U768</accession>
<protein>
    <submittedName>
        <fullName evidence="2">Chitin synthase 2</fullName>
    </submittedName>
</protein>
<dbReference type="EMBL" id="SMMG02000013">
    <property type="protein sequence ID" value="KAA3453760.1"/>
    <property type="molecule type" value="Genomic_DNA"/>
</dbReference>
<keyword evidence="1" id="KW-0812">Transmembrane</keyword>
<dbReference type="PANTHER" id="PTHR33133:SF51">
    <property type="entry name" value="THH1_TOM1_TOM3 DOMAIN-CONTAINING PROTEIN"/>
    <property type="match status" value="1"/>
</dbReference>
<feature type="transmembrane region" description="Helical" evidence="1">
    <location>
        <begin position="552"/>
        <end position="569"/>
    </location>
</feature>
<gene>
    <name evidence="2" type="ORF">EPI10_009759</name>
</gene>
<feature type="transmembrane region" description="Helical" evidence="1">
    <location>
        <begin position="83"/>
        <end position="116"/>
    </location>
</feature>
<keyword evidence="1" id="KW-1133">Transmembrane helix</keyword>
<feature type="transmembrane region" description="Helical" evidence="1">
    <location>
        <begin position="589"/>
        <end position="617"/>
    </location>
</feature>
<evidence type="ECO:0000256" key="1">
    <source>
        <dbReference type="SAM" id="Phobius"/>
    </source>
</evidence>
<feature type="transmembrane region" description="Helical" evidence="1">
    <location>
        <begin position="261"/>
        <end position="289"/>
    </location>
</feature>
<feature type="transmembrane region" description="Helical" evidence="1">
    <location>
        <begin position="410"/>
        <end position="443"/>
    </location>
</feature>
<name>A0A5B6U768_9ROSI</name>
<feature type="transmembrane region" description="Helical" evidence="1">
    <location>
        <begin position="464"/>
        <end position="492"/>
    </location>
</feature>
<evidence type="ECO:0000313" key="2">
    <source>
        <dbReference type="EMBL" id="KAA3453760.1"/>
    </source>
</evidence>
<keyword evidence="1" id="KW-0472">Membrane</keyword>
<dbReference type="OrthoDB" id="1908649at2759"/>
<keyword evidence="3" id="KW-1185">Reference proteome</keyword>
<dbReference type="AlphaFoldDB" id="A0A5B6U768"/>
<feature type="transmembrane region" description="Helical" evidence="1">
    <location>
        <begin position="30"/>
        <end position="49"/>
    </location>
</feature>
<dbReference type="Proteomes" id="UP000325315">
    <property type="component" value="Unassembled WGS sequence"/>
</dbReference>
<evidence type="ECO:0000313" key="3">
    <source>
        <dbReference type="Proteomes" id="UP000325315"/>
    </source>
</evidence>
<feature type="transmembrane region" description="Helical" evidence="1">
    <location>
        <begin position="170"/>
        <end position="192"/>
    </location>
</feature>
<feature type="transmembrane region" description="Helical" evidence="1">
    <location>
        <begin position="504"/>
        <end position="532"/>
    </location>
</feature>
<sequence>MDIGQEEMQFLGLFGIFKESYKIISSWRKLFTKITLALILPLSFIYLVHVQVSSLFSSKLQLDHIRSDTAEYENSSNLISHEALYLLLFNFVYFTLFFIFSLLSTAAVVYTIACIYTARELTFKTIISVVPKVWKRLLVTFLSIFVVIFLYLFVAVLVLIIWAVSVGQMHVMGVAVLAVLVVLFTAGLFYLATIWHLATTVSVLEEAYGFAAMVKSKNLIKGKLGLAIAVFFILQLAMGLNHMAFKRLVVEGTDMGMATRVVYAIICFLLLSTGILFQLVIQTVVYFVCKSYHHENIDKSALSDHLEVYMLGDYAPLKAKDVQLFHSMDRGQEEMQFLGLFDIFKESYKIISSWRKLFTKITLALILPLSFIYLVHVEVSSLFSSKLQLDRIRSDTAEYENSSNLISHEALYFLLFNFAYFTMFYIFSLLSTAAVVYTTACIYTAREITFKTIISVVPKVWKRLIVTFLSIFVAIFLYLVVAAPVLIIWAAVSVGQMDVMGDAIFAVLVVSFTAGLFYLATIWHLATTVSVLEEAYGFAAMVKSESLIKGKLGLAIALFFILQPAMGLNHMAFKRLVVEGTEMGMANRVVYAIICFLLLSTGILFQLVIQTVVYFVCKSYHHENIDKSALSDHLEVYMLGDYASLKAKDSKNLIKGKIWLAISITFILDLAGGLNVIAFQRLVVEAASMGMANSHRDSDLLRLQILTSLKHRQNCLVGSPRSLPAGRICSFEGQGRSAFSCLT</sequence>
<feature type="transmembrane region" description="Helical" evidence="1">
    <location>
        <begin position="137"/>
        <end position="164"/>
    </location>
</feature>
<feature type="transmembrane region" description="Helical" evidence="1">
    <location>
        <begin position="224"/>
        <end position="241"/>
    </location>
</feature>